<feature type="region of interest" description="Disordered" evidence="1">
    <location>
        <begin position="1"/>
        <end position="21"/>
    </location>
</feature>
<gene>
    <name evidence="2" type="ORF">FVF58_17350</name>
</gene>
<evidence type="ECO:0000313" key="3">
    <source>
        <dbReference type="Proteomes" id="UP000325273"/>
    </source>
</evidence>
<sequence length="100" mass="10889">MLRWKKRRHSRSAFPGKDPNGTNVVGTFVPIAFAQVSCGVNSERLASDNEGFRSLTAVAKGVPSNLRNEKGDSLAMLASYHRHVDAVGQWLIFSGAATHH</sequence>
<comment type="caution">
    <text evidence="2">The sequence shown here is derived from an EMBL/GenBank/DDBJ whole genome shotgun (WGS) entry which is preliminary data.</text>
</comment>
<evidence type="ECO:0000256" key="1">
    <source>
        <dbReference type="SAM" id="MobiDB-lite"/>
    </source>
</evidence>
<keyword evidence="3" id="KW-1185">Reference proteome</keyword>
<dbReference type="Proteomes" id="UP000325273">
    <property type="component" value="Unassembled WGS sequence"/>
</dbReference>
<proteinExistence type="predicted"/>
<name>A0A5B0H7N7_9BURK</name>
<dbReference type="AlphaFoldDB" id="A0A5B0H7N7"/>
<protein>
    <submittedName>
        <fullName evidence="2">Uncharacterized protein</fullName>
    </submittedName>
</protein>
<accession>A0A5B0H7N7</accession>
<reference evidence="2 3" key="1">
    <citation type="submission" date="2019-08" db="EMBL/GenBank/DDBJ databases">
        <title>Paraburkholderia sp. DCY113.</title>
        <authorList>
            <person name="Kang J."/>
        </authorList>
    </citation>
    <scope>NUCLEOTIDE SEQUENCE [LARGE SCALE GENOMIC DNA]</scope>
    <source>
        <strain evidence="2 3">DCY113</strain>
    </source>
</reference>
<organism evidence="2 3">
    <name type="scientific">Paraburkholderia panacisoli</name>
    <dbReference type="NCBI Taxonomy" id="2603818"/>
    <lineage>
        <taxon>Bacteria</taxon>
        <taxon>Pseudomonadati</taxon>
        <taxon>Pseudomonadota</taxon>
        <taxon>Betaproteobacteria</taxon>
        <taxon>Burkholderiales</taxon>
        <taxon>Burkholderiaceae</taxon>
        <taxon>Paraburkholderia</taxon>
    </lineage>
</organism>
<dbReference type="EMBL" id="VTUZ01000010">
    <property type="protein sequence ID" value="KAA1011151.1"/>
    <property type="molecule type" value="Genomic_DNA"/>
</dbReference>
<feature type="compositionally biased region" description="Basic residues" evidence="1">
    <location>
        <begin position="1"/>
        <end position="11"/>
    </location>
</feature>
<evidence type="ECO:0000313" key="2">
    <source>
        <dbReference type="EMBL" id="KAA1011151.1"/>
    </source>
</evidence>